<dbReference type="GO" id="GO:0016994">
    <property type="term" value="F:precorrin-6A reductase activity"/>
    <property type="evidence" value="ECO:0007669"/>
    <property type="project" value="InterPro"/>
</dbReference>
<organism evidence="4 5">
    <name type="scientific">Catenibacillus scindens</name>
    <dbReference type="NCBI Taxonomy" id="673271"/>
    <lineage>
        <taxon>Bacteria</taxon>
        <taxon>Bacillati</taxon>
        <taxon>Bacillota</taxon>
        <taxon>Clostridia</taxon>
        <taxon>Lachnospirales</taxon>
        <taxon>Lachnospiraceae</taxon>
        <taxon>Catenibacillus</taxon>
    </lineage>
</organism>
<accession>A0A7W8HCI9</accession>
<keyword evidence="2" id="KW-0169">Cobalamin biosynthesis</keyword>
<dbReference type="UniPathway" id="UPA00148"/>
<dbReference type="AlphaFoldDB" id="A0A7W8HCI9"/>
<reference evidence="4 5" key="1">
    <citation type="submission" date="2020-08" db="EMBL/GenBank/DDBJ databases">
        <title>Genomic Encyclopedia of Type Strains, Phase IV (KMG-IV): sequencing the most valuable type-strain genomes for metagenomic binning, comparative biology and taxonomic classification.</title>
        <authorList>
            <person name="Goeker M."/>
        </authorList>
    </citation>
    <scope>NUCLEOTIDE SEQUENCE [LARGE SCALE GENOMIC DNA]</scope>
    <source>
        <strain evidence="4 5">DSM 106146</strain>
    </source>
</reference>
<protein>
    <submittedName>
        <fullName evidence="4">Precorrin-6x reductase</fullName>
    </submittedName>
</protein>
<dbReference type="InterPro" id="IPR003723">
    <property type="entry name" value="Precorrin-6x_reduct"/>
</dbReference>
<dbReference type="PANTHER" id="PTHR36925:SF1">
    <property type="entry name" value="COBALT-PRECORRIN-6A REDUCTASE"/>
    <property type="match status" value="1"/>
</dbReference>
<dbReference type="PROSITE" id="PS51014">
    <property type="entry name" value="COBK_CBIJ"/>
    <property type="match status" value="1"/>
</dbReference>
<dbReference type="EMBL" id="JACHFW010000016">
    <property type="protein sequence ID" value="MBB5265934.1"/>
    <property type="molecule type" value="Genomic_DNA"/>
</dbReference>
<sequence length="277" mass="29983">MKTVSEKSETVKSEAVDGVVIAGTTEGRQVLELLNRKSLSMAATVATETGAQALSGAFAIEKTKIYTGRRDEEGFAMLFRKLRPRFVVDASHPFAGQVSRTVLKVCRDLKIPCLRYVRREEAWEDGGKVQILTAADAGEAADMLSRMEGNILLTTGANTAPVYVRVLADFNQRAYIRVLDTPSSAQACLAAGIDPSRVICANPPFSVEDNTALIRRYHIKILVTKDSGKTGGVEEKLKAAGIAGAKVVMIRRPGEENQDQAASMDEVTAWVDHILCG</sequence>
<evidence type="ECO:0000256" key="3">
    <source>
        <dbReference type="ARBA" id="ARBA00023002"/>
    </source>
</evidence>
<dbReference type="PANTHER" id="PTHR36925">
    <property type="entry name" value="COBALT-PRECORRIN-6A REDUCTASE"/>
    <property type="match status" value="1"/>
</dbReference>
<dbReference type="NCBIfam" id="TIGR00715">
    <property type="entry name" value="precor6x_red"/>
    <property type="match status" value="1"/>
</dbReference>
<keyword evidence="3" id="KW-0560">Oxidoreductase</keyword>
<dbReference type="Pfam" id="PF02571">
    <property type="entry name" value="CbiJ"/>
    <property type="match status" value="1"/>
</dbReference>
<keyword evidence="5" id="KW-1185">Reference proteome</keyword>
<dbReference type="RefSeq" id="WP_183776128.1">
    <property type="nucleotide sequence ID" value="NZ_CAWVEG010000161.1"/>
</dbReference>
<dbReference type="GO" id="GO:0009236">
    <property type="term" value="P:cobalamin biosynthetic process"/>
    <property type="evidence" value="ECO:0007669"/>
    <property type="project" value="UniProtKB-UniPathway"/>
</dbReference>
<evidence type="ECO:0000256" key="1">
    <source>
        <dbReference type="ARBA" id="ARBA00004953"/>
    </source>
</evidence>
<evidence type="ECO:0000313" key="4">
    <source>
        <dbReference type="EMBL" id="MBB5265934.1"/>
    </source>
</evidence>
<proteinExistence type="predicted"/>
<name>A0A7W8HCI9_9FIRM</name>
<evidence type="ECO:0000313" key="5">
    <source>
        <dbReference type="Proteomes" id="UP000543642"/>
    </source>
</evidence>
<dbReference type="Proteomes" id="UP000543642">
    <property type="component" value="Unassembled WGS sequence"/>
</dbReference>
<comment type="caution">
    <text evidence="4">The sequence shown here is derived from an EMBL/GenBank/DDBJ whole genome shotgun (WGS) entry which is preliminary data.</text>
</comment>
<gene>
    <name evidence="4" type="ORF">HNP82_003085</name>
</gene>
<comment type="pathway">
    <text evidence="1">Cofactor biosynthesis; adenosylcobalamin biosynthesis.</text>
</comment>
<evidence type="ECO:0000256" key="2">
    <source>
        <dbReference type="ARBA" id="ARBA00022573"/>
    </source>
</evidence>